<sequence length="72" mass="8557">MNPMNLCKYISVAHYISILYNNSTGCSRHHALSVWCTFDMYSLISNKNDTIIYYFFKMPNLKFFINYIIQIS</sequence>
<reference evidence="1" key="1">
    <citation type="submission" date="2013-07" db="EMBL/GenBank/DDBJ databases">
        <title>The genome of an arbuscular mycorrhizal fungus provides insights into the evolution of the oldest plant symbiosis.</title>
        <authorList>
            <consortium name="DOE Joint Genome Institute"/>
            <person name="Tisserant E."/>
            <person name="Malbreil M."/>
            <person name="Kuo A."/>
            <person name="Kohler A."/>
            <person name="Symeonidi A."/>
            <person name="Balestrini R."/>
            <person name="Charron P."/>
            <person name="Duensing N."/>
            <person name="Frei-dit-Frey N."/>
            <person name="Gianinazzi-Pearson V."/>
            <person name="Gilbert B."/>
            <person name="Handa Y."/>
            <person name="Hijri M."/>
            <person name="Kaul R."/>
            <person name="Kawaguchi M."/>
            <person name="Krajinski F."/>
            <person name="Lammers P."/>
            <person name="Lapierre D."/>
            <person name="Masclaux F.G."/>
            <person name="Murat C."/>
            <person name="Morin E."/>
            <person name="Ndikumana S."/>
            <person name="Pagni M."/>
            <person name="Petitpierre D."/>
            <person name="Requena N."/>
            <person name="Rosikiewicz P."/>
            <person name="Riley R."/>
            <person name="Saito K."/>
            <person name="San Clemente H."/>
            <person name="Shapiro H."/>
            <person name="van Tuinen D."/>
            <person name="Becard G."/>
            <person name="Bonfante P."/>
            <person name="Paszkowski U."/>
            <person name="Shachar-Hill Y."/>
            <person name="Young J.P."/>
            <person name="Sanders I.R."/>
            <person name="Henrissat B."/>
            <person name="Rensing S.A."/>
            <person name="Grigoriev I.V."/>
            <person name="Corradi N."/>
            <person name="Roux C."/>
            <person name="Martin F."/>
        </authorList>
    </citation>
    <scope>NUCLEOTIDE SEQUENCE</scope>
    <source>
        <strain evidence="1">DAOM 197198</strain>
    </source>
</reference>
<gene>
    <name evidence="1" type="ORF">GLOINDRAFT_28130</name>
</gene>
<proteinExistence type="predicted"/>
<accession>U9TZ24</accession>
<organism evidence="1">
    <name type="scientific">Rhizophagus irregularis (strain DAOM 181602 / DAOM 197198 / MUCL 43194)</name>
    <name type="common">Arbuscular mycorrhizal fungus</name>
    <name type="synonym">Glomus intraradices</name>
    <dbReference type="NCBI Taxonomy" id="747089"/>
    <lineage>
        <taxon>Eukaryota</taxon>
        <taxon>Fungi</taxon>
        <taxon>Fungi incertae sedis</taxon>
        <taxon>Mucoromycota</taxon>
        <taxon>Glomeromycotina</taxon>
        <taxon>Glomeromycetes</taxon>
        <taxon>Glomerales</taxon>
        <taxon>Glomeraceae</taxon>
        <taxon>Rhizophagus</taxon>
    </lineage>
</organism>
<dbReference type="EMBL" id="KI285854">
    <property type="protein sequence ID" value="ESA11568.1"/>
    <property type="molecule type" value="Genomic_DNA"/>
</dbReference>
<name>U9TZ24_RHIID</name>
<dbReference type="HOGENOM" id="CLU_2723465_0_0_1"/>
<protein>
    <submittedName>
        <fullName evidence="1">Uncharacterized protein</fullName>
    </submittedName>
</protein>
<evidence type="ECO:0000313" key="1">
    <source>
        <dbReference type="EMBL" id="ESA11568.1"/>
    </source>
</evidence>
<dbReference type="AlphaFoldDB" id="U9TZ24"/>